<reference evidence="3 4" key="1">
    <citation type="submission" date="2024-11" db="EMBL/GenBank/DDBJ databases">
        <title>Adaptive evolution of stress response genes in parasites aligns with host niche diversity.</title>
        <authorList>
            <person name="Hahn C."/>
            <person name="Resl P."/>
        </authorList>
    </citation>
    <scope>NUCLEOTIDE SEQUENCE [LARGE SCALE GENOMIC DNA]</scope>
    <source>
        <strain evidence="3">EGGRZ-B1_66</strain>
        <tissue evidence="3">Body</tissue>
    </source>
</reference>
<evidence type="ECO:0000313" key="4">
    <source>
        <dbReference type="Proteomes" id="UP001626550"/>
    </source>
</evidence>
<organism evidence="3 4">
    <name type="scientific">Cichlidogyrus casuarinus</name>
    <dbReference type="NCBI Taxonomy" id="1844966"/>
    <lineage>
        <taxon>Eukaryota</taxon>
        <taxon>Metazoa</taxon>
        <taxon>Spiralia</taxon>
        <taxon>Lophotrochozoa</taxon>
        <taxon>Platyhelminthes</taxon>
        <taxon>Monogenea</taxon>
        <taxon>Monopisthocotylea</taxon>
        <taxon>Dactylogyridea</taxon>
        <taxon>Ancyrocephalidae</taxon>
        <taxon>Cichlidogyrus</taxon>
    </lineage>
</organism>
<evidence type="ECO:0000256" key="1">
    <source>
        <dbReference type="ARBA" id="ARBA00023203"/>
    </source>
</evidence>
<evidence type="ECO:0000256" key="2">
    <source>
        <dbReference type="SAM" id="MobiDB-lite"/>
    </source>
</evidence>
<feature type="compositionally biased region" description="Pro residues" evidence="2">
    <location>
        <begin position="71"/>
        <end position="105"/>
    </location>
</feature>
<feature type="compositionally biased region" description="Polar residues" evidence="2">
    <location>
        <begin position="1"/>
        <end position="28"/>
    </location>
</feature>
<feature type="region of interest" description="Disordered" evidence="2">
    <location>
        <begin position="1"/>
        <end position="214"/>
    </location>
</feature>
<keyword evidence="4" id="KW-1185">Reference proteome</keyword>
<keyword evidence="1" id="KW-0009">Actin-binding</keyword>
<accession>A0ABD2QEL1</accession>
<evidence type="ECO:0008006" key="5">
    <source>
        <dbReference type="Google" id="ProtNLM"/>
    </source>
</evidence>
<dbReference type="EMBL" id="JBJKFK010000302">
    <property type="protein sequence ID" value="KAL3317988.1"/>
    <property type="molecule type" value="Genomic_DNA"/>
</dbReference>
<dbReference type="PANTHER" id="PTHR23331">
    <property type="entry name" value="CXYORF1"/>
    <property type="match status" value="1"/>
</dbReference>
<feature type="compositionally biased region" description="Polar residues" evidence="2">
    <location>
        <begin position="199"/>
        <end position="211"/>
    </location>
</feature>
<proteinExistence type="predicted"/>
<protein>
    <recommendedName>
        <fullName evidence="5">VASP tetramerisation domain-containing protein</fullName>
    </recommendedName>
</protein>
<dbReference type="PANTHER" id="PTHR23331:SF1">
    <property type="entry name" value="WASH COMPLEX SUBUNIT 1"/>
    <property type="match status" value="1"/>
</dbReference>
<dbReference type="InterPro" id="IPR028290">
    <property type="entry name" value="WASH1"/>
</dbReference>
<dbReference type="GO" id="GO:0003779">
    <property type="term" value="F:actin binding"/>
    <property type="evidence" value="ECO:0007669"/>
    <property type="project" value="UniProtKB-KW"/>
</dbReference>
<name>A0ABD2QEL1_9PLAT</name>
<gene>
    <name evidence="3" type="ORF">Ciccas_003358</name>
</gene>
<comment type="caution">
    <text evidence="3">The sequence shown here is derived from an EMBL/GenBank/DDBJ whole genome shotgun (WGS) entry which is preliminary data.</text>
</comment>
<evidence type="ECO:0000313" key="3">
    <source>
        <dbReference type="EMBL" id="KAL3317988.1"/>
    </source>
</evidence>
<dbReference type="Proteomes" id="UP001626550">
    <property type="component" value="Unassembled WGS sequence"/>
</dbReference>
<dbReference type="AlphaFoldDB" id="A0ABD2QEL1"/>
<sequence>MSNSQNIHEVAVMQQQQNGTPVRSQGQYAATEGMARGSGGGISPYQSMSGVVQPGSVYQQPQSQSGYMQAPPEPPKAPPPPAQVKKGPGPPNPPPPPPPPPPAPAPATRDNSPSPPAPAESSLEAQLRAAKANKLRSVNPPPQTPSEPSTPAAGTINRTQGADMMSDLQRVLAARRKARESDDTDAGNELGPRRASLNGVPNGSMNGSTELLTRGDLESFKREMIKEIQQAKREILEVLQQQQRM</sequence>
<feature type="compositionally biased region" description="Polar residues" evidence="2">
    <location>
        <begin position="44"/>
        <end position="67"/>
    </location>
</feature>